<protein>
    <submittedName>
        <fullName evidence="6">Anaerobic selenocysteine-containing dehydrogenase</fullName>
    </submittedName>
</protein>
<feature type="domain" description="4Fe-4S Mo/W bis-MGD-type" evidence="5">
    <location>
        <begin position="2"/>
        <end position="58"/>
    </location>
</feature>
<dbReference type="Gene3D" id="2.20.25.90">
    <property type="entry name" value="ADC-like domains"/>
    <property type="match status" value="1"/>
</dbReference>
<dbReference type="InterPro" id="IPR006656">
    <property type="entry name" value="Mopterin_OxRdtase"/>
</dbReference>
<dbReference type="GO" id="GO:0046872">
    <property type="term" value="F:metal ion binding"/>
    <property type="evidence" value="ECO:0007669"/>
    <property type="project" value="UniProtKB-KW"/>
</dbReference>
<dbReference type="Pfam" id="PF04879">
    <property type="entry name" value="Molybdop_Fe4S4"/>
    <property type="match status" value="1"/>
</dbReference>
<dbReference type="RefSeq" id="WP_183352265.1">
    <property type="nucleotide sequence ID" value="NZ_JACHEO010000026.1"/>
</dbReference>
<dbReference type="SUPFAM" id="SSF53706">
    <property type="entry name" value="Formate dehydrogenase/DMSO reductase, domains 1-3"/>
    <property type="match status" value="1"/>
</dbReference>
<dbReference type="InterPro" id="IPR050612">
    <property type="entry name" value="Prok_Mopterin_Oxidored"/>
</dbReference>
<dbReference type="PANTHER" id="PTHR43742:SF6">
    <property type="entry name" value="OXIDOREDUCTASE YYAE-RELATED"/>
    <property type="match status" value="1"/>
</dbReference>
<dbReference type="EMBL" id="JACHEO010000026">
    <property type="protein sequence ID" value="MBB5349475.1"/>
    <property type="molecule type" value="Genomic_DNA"/>
</dbReference>
<evidence type="ECO:0000259" key="5">
    <source>
        <dbReference type="PROSITE" id="PS51669"/>
    </source>
</evidence>
<comment type="similarity">
    <text evidence="1">Belongs to the prokaryotic molybdopterin-containing oxidoreductase family.</text>
</comment>
<keyword evidence="2" id="KW-0479">Metal-binding</keyword>
<evidence type="ECO:0000313" key="6">
    <source>
        <dbReference type="EMBL" id="MBB5349475.1"/>
    </source>
</evidence>
<evidence type="ECO:0000256" key="1">
    <source>
        <dbReference type="ARBA" id="ARBA00010312"/>
    </source>
</evidence>
<evidence type="ECO:0000313" key="7">
    <source>
        <dbReference type="Proteomes" id="UP000539642"/>
    </source>
</evidence>
<dbReference type="GO" id="GO:0016491">
    <property type="term" value="F:oxidoreductase activity"/>
    <property type="evidence" value="ECO:0007669"/>
    <property type="project" value="InterPro"/>
</dbReference>
<dbReference type="Gene3D" id="2.40.40.20">
    <property type="match status" value="1"/>
</dbReference>
<accession>A0A840UUW1</accession>
<gene>
    <name evidence="6" type="ORF">HNQ81_003229</name>
</gene>
<sequence>MKEWRKTGCILCAQNCGLEILVEDGRMTKVRPDKDNPRSKGYACRKGMKILHYQYQKGRLTSPLKRMGEKYEAISWDQATTEIAARMRDLVDTHGPRCLAYMGASSQGGHFEAAFGLTLLRSLGSQYMYSSAGQEFSGAWWVYGRMLGKQYNIAIPDEHETEMLVGWGWNGMRSHQMPEAPRVLTKIAGNPAKLLVIIDPRRSETARLANLHLPLRPGTDALLMKAMIAIILQRGWEKTEYLEKYVEGMPTIRTWFAGFDVEAAIAVCQLEYDQVVELCRLMTTRRWCMHPDLGIYMGRHSTLNSYLLNILGAVCGIFGVRGGNLIPGMVMPLGFHADERDPKTWRTIATNIPPAAAGSFPPAVVPEEISSDHPQRLRALYISGCNPLRSYPDTTAYEKAFEKLDLLVVCDIVMSETARYAHYILPCRNPYESWDGTFFPWTYPGVYFQMRQPLVDAPGDCREASQIFTDLADKLGFIPDIPQEVRAAAPGNRLLFGAKLMEWAAKEPAIRSKMPFILARTLGAEWNSANKAALWGLLMTGPKSLRENAARAGFKPGLDQGDRLFQAVIDTPQGLWVGAADTDKPMAGISTPSGKIEVYIPELEAAAKALNAVQEEADLRLPAEFPLALQAGRHMKYNANTLMRDPAWNNGARACTVAMHPDDMTALNLRDGQRVRVTTAAGSEVGEVELDDDVRRGTVLIPHGFGLNYEGEVYGINVNRLTGSSHRDPLGTPIHRFVPCRVEASSD</sequence>
<dbReference type="Proteomes" id="UP000539642">
    <property type="component" value="Unassembled WGS sequence"/>
</dbReference>
<dbReference type="PANTHER" id="PTHR43742">
    <property type="entry name" value="TRIMETHYLAMINE-N-OXIDE REDUCTASE"/>
    <property type="match status" value="1"/>
</dbReference>
<name>A0A840UUW1_9BACT</name>
<dbReference type="PROSITE" id="PS51669">
    <property type="entry name" value="4FE4S_MOW_BIS_MGD"/>
    <property type="match status" value="1"/>
</dbReference>
<proteinExistence type="inferred from homology"/>
<keyword evidence="7" id="KW-1185">Reference proteome</keyword>
<dbReference type="Pfam" id="PF00384">
    <property type="entry name" value="Molybdopterin"/>
    <property type="match status" value="1"/>
</dbReference>
<organism evidence="6 7">
    <name type="scientific">Desulfoprunum benzoelyticum</name>
    <dbReference type="NCBI Taxonomy" id="1506996"/>
    <lineage>
        <taxon>Bacteria</taxon>
        <taxon>Pseudomonadati</taxon>
        <taxon>Thermodesulfobacteriota</taxon>
        <taxon>Desulfobulbia</taxon>
        <taxon>Desulfobulbales</taxon>
        <taxon>Desulfobulbaceae</taxon>
        <taxon>Desulfoprunum</taxon>
    </lineage>
</organism>
<dbReference type="Pfam" id="PF01568">
    <property type="entry name" value="Molydop_binding"/>
    <property type="match status" value="1"/>
</dbReference>
<dbReference type="InterPro" id="IPR006657">
    <property type="entry name" value="MoPterin_dinucl-bd_dom"/>
</dbReference>
<comment type="caution">
    <text evidence="6">The sequence shown here is derived from an EMBL/GenBank/DDBJ whole genome shotgun (WGS) entry which is preliminary data.</text>
</comment>
<keyword evidence="4" id="KW-0411">Iron-sulfur</keyword>
<dbReference type="InterPro" id="IPR006963">
    <property type="entry name" value="Mopterin_OxRdtase_4Fe-4S_dom"/>
</dbReference>
<dbReference type="AlphaFoldDB" id="A0A840UUW1"/>
<evidence type="ECO:0000256" key="3">
    <source>
        <dbReference type="ARBA" id="ARBA00023004"/>
    </source>
</evidence>
<evidence type="ECO:0000256" key="4">
    <source>
        <dbReference type="ARBA" id="ARBA00023014"/>
    </source>
</evidence>
<dbReference type="SMART" id="SM00926">
    <property type="entry name" value="Molybdop_Fe4S4"/>
    <property type="match status" value="1"/>
</dbReference>
<dbReference type="SUPFAM" id="SSF50692">
    <property type="entry name" value="ADC-like"/>
    <property type="match status" value="1"/>
</dbReference>
<reference evidence="6 7" key="1">
    <citation type="submission" date="2020-08" db="EMBL/GenBank/DDBJ databases">
        <title>Genomic Encyclopedia of Type Strains, Phase IV (KMG-IV): sequencing the most valuable type-strain genomes for metagenomic binning, comparative biology and taxonomic classification.</title>
        <authorList>
            <person name="Goeker M."/>
        </authorList>
    </citation>
    <scope>NUCLEOTIDE SEQUENCE [LARGE SCALE GENOMIC DNA]</scope>
    <source>
        <strain evidence="6 7">DSM 28570</strain>
    </source>
</reference>
<evidence type="ECO:0000256" key="2">
    <source>
        <dbReference type="ARBA" id="ARBA00022723"/>
    </source>
</evidence>
<dbReference type="Gene3D" id="3.40.228.10">
    <property type="entry name" value="Dimethylsulfoxide Reductase, domain 2"/>
    <property type="match status" value="1"/>
</dbReference>
<dbReference type="GO" id="GO:0051536">
    <property type="term" value="F:iron-sulfur cluster binding"/>
    <property type="evidence" value="ECO:0007669"/>
    <property type="project" value="UniProtKB-KW"/>
</dbReference>
<dbReference type="Gene3D" id="3.40.50.740">
    <property type="match status" value="1"/>
</dbReference>
<keyword evidence="3" id="KW-0408">Iron</keyword>
<dbReference type="GO" id="GO:0043546">
    <property type="term" value="F:molybdopterin cofactor binding"/>
    <property type="evidence" value="ECO:0007669"/>
    <property type="project" value="InterPro"/>
</dbReference>
<dbReference type="InterPro" id="IPR009010">
    <property type="entry name" value="Asp_de-COase-like_dom_sf"/>
</dbReference>